<accession>M8C7P2</accession>
<reference evidence="1" key="1">
    <citation type="submission" date="2015-06" db="UniProtKB">
        <authorList>
            <consortium name="EnsemblPlants"/>
        </authorList>
    </citation>
    <scope>IDENTIFICATION</scope>
</reference>
<dbReference type="EnsemblPlants" id="EMT30254">
    <property type="protein sequence ID" value="EMT30254"/>
    <property type="gene ID" value="F775_25073"/>
</dbReference>
<organism evidence="1">
    <name type="scientific">Aegilops tauschii</name>
    <name type="common">Tausch's goatgrass</name>
    <name type="synonym">Aegilops squarrosa</name>
    <dbReference type="NCBI Taxonomy" id="37682"/>
    <lineage>
        <taxon>Eukaryota</taxon>
        <taxon>Viridiplantae</taxon>
        <taxon>Streptophyta</taxon>
        <taxon>Embryophyta</taxon>
        <taxon>Tracheophyta</taxon>
        <taxon>Spermatophyta</taxon>
        <taxon>Magnoliopsida</taxon>
        <taxon>Liliopsida</taxon>
        <taxon>Poales</taxon>
        <taxon>Poaceae</taxon>
        <taxon>BOP clade</taxon>
        <taxon>Pooideae</taxon>
        <taxon>Triticodae</taxon>
        <taxon>Triticeae</taxon>
        <taxon>Triticinae</taxon>
        <taxon>Aegilops</taxon>
    </lineage>
</organism>
<dbReference type="AlphaFoldDB" id="M8C7P2"/>
<name>M8C7P2_AEGTA</name>
<sequence>MAHTAMLFCCSQTTVPALALRAYDLSCWYAFLPAVALCPLRRLSPSGCAVRPLPLTCFDFGHLNRLYTGDCLYYNRRNDIQEDQGGTMKMAVCVS</sequence>
<evidence type="ECO:0000313" key="1">
    <source>
        <dbReference type="EnsemblPlants" id="EMT30254"/>
    </source>
</evidence>
<protein>
    <submittedName>
        <fullName evidence="1">Uncharacterized protein</fullName>
    </submittedName>
</protein>
<proteinExistence type="predicted"/>